<evidence type="ECO:0000313" key="3">
    <source>
        <dbReference type="Proteomes" id="UP000504636"/>
    </source>
</evidence>
<evidence type="ECO:0000256" key="1">
    <source>
        <dbReference type="SAM" id="MobiDB-lite"/>
    </source>
</evidence>
<dbReference type="OrthoDB" id="10601396at2759"/>
<gene>
    <name evidence="2 4" type="ORF">BDZ99DRAFT_499546</name>
</gene>
<dbReference type="RefSeq" id="XP_033575134.1">
    <property type="nucleotide sequence ID" value="XM_033723664.1"/>
</dbReference>
<keyword evidence="3" id="KW-1185">Reference proteome</keyword>
<reference evidence="2 4" key="1">
    <citation type="journal article" date="2020" name="Stud. Mycol.">
        <title>101 Dothideomycetes genomes: a test case for predicting lifestyles and emergence of pathogens.</title>
        <authorList>
            <person name="Haridas S."/>
            <person name="Albert R."/>
            <person name="Binder M."/>
            <person name="Bloem J."/>
            <person name="Labutti K."/>
            <person name="Salamov A."/>
            <person name="Andreopoulos B."/>
            <person name="Baker S."/>
            <person name="Barry K."/>
            <person name="Bills G."/>
            <person name="Bluhm B."/>
            <person name="Cannon C."/>
            <person name="Castanera R."/>
            <person name="Culley D."/>
            <person name="Daum C."/>
            <person name="Ezra D."/>
            <person name="Gonzalez J."/>
            <person name="Henrissat B."/>
            <person name="Kuo A."/>
            <person name="Liang C."/>
            <person name="Lipzen A."/>
            <person name="Lutzoni F."/>
            <person name="Magnuson J."/>
            <person name="Mondo S."/>
            <person name="Nolan M."/>
            <person name="Ohm R."/>
            <person name="Pangilinan J."/>
            <person name="Park H.-J."/>
            <person name="Ramirez L."/>
            <person name="Alfaro M."/>
            <person name="Sun H."/>
            <person name="Tritt A."/>
            <person name="Yoshinaga Y."/>
            <person name="Zwiers L.-H."/>
            <person name="Turgeon B."/>
            <person name="Goodwin S."/>
            <person name="Spatafora J."/>
            <person name="Crous P."/>
            <person name="Grigoriev I."/>
        </authorList>
    </citation>
    <scope>NUCLEOTIDE SEQUENCE</scope>
    <source>
        <strain evidence="2 4">CBS 304.34</strain>
    </source>
</reference>
<organism evidence="2">
    <name type="scientific">Mytilinidion resinicola</name>
    <dbReference type="NCBI Taxonomy" id="574789"/>
    <lineage>
        <taxon>Eukaryota</taxon>
        <taxon>Fungi</taxon>
        <taxon>Dikarya</taxon>
        <taxon>Ascomycota</taxon>
        <taxon>Pezizomycotina</taxon>
        <taxon>Dothideomycetes</taxon>
        <taxon>Pleosporomycetidae</taxon>
        <taxon>Mytilinidiales</taxon>
        <taxon>Mytilinidiaceae</taxon>
        <taxon>Mytilinidion</taxon>
    </lineage>
</organism>
<name>A0A6A6YHD4_9PEZI</name>
<reference evidence="4" key="2">
    <citation type="submission" date="2020-04" db="EMBL/GenBank/DDBJ databases">
        <authorList>
            <consortium name="NCBI Genome Project"/>
        </authorList>
    </citation>
    <scope>NUCLEOTIDE SEQUENCE</scope>
    <source>
        <strain evidence="4">CBS 304.34</strain>
    </source>
</reference>
<reference evidence="4" key="3">
    <citation type="submission" date="2025-04" db="UniProtKB">
        <authorList>
            <consortium name="RefSeq"/>
        </authorList>
    </citation>
    <scope>IDENTIFICATION</scope>
    <source>
        <strain evidence="4">CBS 304.34</strain>
    </source>
</reference>
<evidence type="ECO:0000313" key="4">
    <source>
        <dbReference type="RefSeq" id="XP_033575134.1"/>
    </source>
</evidence>
<dbReference type="EMBL" id="MU003703">
    <property type="protein sequence ID" value="KAF2808170.1"/>
    <property type="molecule type" value="Genomic_DNA"/>
</dbReference>
<feature type="compositionally biased region" description="Basic and acidic residues" evidence="1">
    <location>
        <begin position="88"/>
        <end position="99"/>
    </location>
</feature>
<proteinExistence type="predicted"/>
<dbReference type="GeneID" id="54464557"/>
<accession>A0A6A6YHD4</accession>
<dbReference type="AlphaFoldDB" id="A0A6A6YHD4"/>
<protein>
    <submittedName>
        <fullName evidence="2 4">Uncharacterized protein</fullName>
    </submittedName>
</protein>
<evidence type="ECO:0000313" key="2">
    <source>
        <dbReference type="EMBL" id="KAF2808170.1"/>
    </source>
</evidence>
<sequence>MAQPRLFQYAAENMFRDLIQEKAHKYGYGRSTSELNAFLQLLTRENFTDFMGVSNKYYPITASEMFQHVYGVSVERCHQIMYGNSEDGDSKDNDSREEGSEPEGPDYGNNPDQDPLAGNYYIVVNTDFSSSYPPSQSGSRLGLETMSMQRDPFWWEPEEVVFYVQIREELRMLEEALRDSGLLEATQKIGMILKDGEVERLFTGREGVGRYWQPAVQFR</sequence>
<dbReference type="Proteomes" id="UP000504636">
    <property type="component" value="Unplaced"/>
</dbReference>
<feature type="region of interest" description="Disordered" evidence="1">
    <location>
        <begin position="82"/>
        <end position="112"/>
    </location>
</feature>